<dbReference type="CDD" id="cd06849">
    <property type="entry name" value="lipoyl_domain"/>
    <property type="match status" value="1"/>
</dbReference>
<reference evidence="4 5" key="1">
    <citation type="submission" date="2007-01" db="EMBL/GenBank/DDBJ databases">
        <authorList>
            <person name="Haygood M."/>
            <person name="Podell S."/>
            <person name="Anderson C."/>
            <person name="Hopkinson B."/>
            <person name="Roe K."/>
            <person name="Barbeau K."/>
            <person name="Gaasterland T."/>
            <person name="Ferriera S."/>
            <person name="Johnson J."/>
            <person name="Kravitz S."/>
            <person name="Beeson K."/>
            <person name="Sutton G."/>
            <person name="Rogers Y.-H."/>
            <person name="Friedman R."/>
            <person name="Frazier M."/>
            <person name="Venter J.C."/>
        </authorList>
    </citation>
    <scope>NUCLEOTIDE SEQUENCE [LARGE SCALE GENOMIC DNA]</scope>
    <source>
        <strain evidence="4 5">ATCC 23134</strain>
    </source>
</reference>
<dbReference type="GO" id="GO:0016740">
    <property type="term" value="F:transferase activity"/>
    <property type="evidence" value="ECO:0007669"/>
    <property type="project" value="UniProtKB-KW"/>
</dbReference>
<dbReference type="PROSITE" id="PS50968">
    <property type="entry name" value="BIOTINYL_LIPOYL"/>
    <property type="match status" value="1"/>
</dbReference>
<dbReference type="PROSITE" id="PS00189">
    <property type="entry name" value="LIPOYL"/>
    <property type="match status" value="1"/>
</dbReference>
<evidence type="ECO:0000313" key="5">
    <source>
        <dbReference type="Proteomes" id="UP000004095"/>
    </source>
</evidence>
<dbReference type="SUPFAM" id="SSF51161">
    <property type="entry name" value="Trimeric LpxA-like enzymes"/>
    <property type="match status" value="1"/>
</dbReference>
<dbReference type="Proteomes" id="UP000004095">
    <property type="component" value="Unassembled WGS sequence"/>
</dbReference>
<dbReference type="OrthoDB" id="9803036at2"/>
<keyword evidence="4" id="KW-0808">Transferase</keyword>
<dbReference type="Pfam" id="PF00364">
    <property type="entry name" value="Biotin_lipoyl"/>
    <property type="match status" value="1"/>
</dbReference>
<feature type="domain" description="Lipoyl-binding" evidence="3">
    <location>
        <begin position="2"/>
        <end position="78"/>
    </location>
</feature>
<comment type="caution">
    <text evidence="4">The sequence shown here is derived from an EMBL/GenBank/DDBJ whole genome shotgun (WGS) entry which is preliminary data.</text>
</comment>
<protein>
    <submittedName>
        <fullName evidence="4">Bacterial transferase family protein</fullName>
    </submittedName>
</protein>
<organism evidence="4 5">
    <name type="scientific">Microscilla marina ATCC 23134</name>
    <dbReference type="NCBI Taxonomy" id="313606"/>
    <lineage>
        <taxon>Bacteria</taxon>
        <taxon>Pseudomonadati</taxon>
        <taxon>Bacteroidota</taxon>
        <taxon>Cytophagia</taxon>
        <taxon>Cytophagales</taxon>
        <taxon>Microscillaceae</taxon>
        <taxon>Microscilla</taxon>
    </lineage>
</organism>
<dbReference type="RefSeq" id="WP_002703244.1">
    <property type="nucleotide sequence ID" value="NZ_AAWS01000052.1"/>
</dbReference>
<evidence type="ECO:0000256" key="1">
    <source>
        <dbReference type="ARBA" id="ARBA00001938"/>
    </source>
</evidence>
<dbReference type="Pfam" id="PF00132">
    <property type="entry name" value="Hexapep"/>
    <property type="match status" value="1"/>
</dbReference>
<dbReference type="PANTHER" id="PTHR13061">
    <property type="entry name" value="DYNACTIN SUBUNIT P25"/>
    <property type="match status" value="1"/>
</dbReference>
<sequence>MAKAIVIPKMNDVEPDYIILSHWLKKTGSFVKLNDPLVEVESDKAVLEIKSELEGTLLYKVAQEDDKLVEGKLIGIIGEAHEKFEDYKSILAEHGALEVAAPPARETKLHETESVQTTTIYTPQHGQGGFIASNATVVGKVTLGNQVSVWYQAVLRADEDQIVVGDRTNIQDGCIIHCDEGKPTTIGQSVTVGHGAIVHGASVDDFSLIGMRATVLNGAQIGKYCVIGANALITENMVVPDYSVVMGTPGKVVKQLPESYKATLEKAASIYVHLSEEHIKGIYKAL</sequence>
<keyword evidence="2" id="KW-0450">Lipoyl</keyword>
<evidence type="ECO:0000256" key="2">
    <source>
        <dbReference type="ARBA" id="ARBA00022823"/>
    </source>
</evidence>
<dbReference type="CDD" id="cd04645">
    <property type="entry name" value="LbH_gamma_CA_like"/>
    <property type="match status" value="1"/>
</dbReference>
<dbReference type="PANTHER" id="PTHR13061:SF29">
    <property type="entry name" value="GAMMA CARBONIC ANHYDRASE-LIKE 1, MITOCHONDRIAL-RELATED"/>
    <property type="match status" value="1"/>
</dbReference>
<dbReference type="InterPro" id="IPR000089">
    <property type="entry name" value="Biotin_lipoyl"/>
</dbReference>
<dbReference type="AlphaFoldDB" id="A1ZWM2"/>
<accession>A1ZWM2</accession>
<proteinExistence type="predicted"/>
<dbReference type="Gene3D" id="2.160.10.10">
    <property type="entry name" value="Hexapeptide repeat proteins"/>
    <property type="match status" value="1"/>
</dbReference>
<gene>
    <name evidence="4" type="ORF">M23134_07999</name>
</gene>
<dbReference type="InterPro" id="IPR001451">
    <property type="entry name" value="Hexapep"/>
</dbReference>
<dbReference type="InterPro" id="IPR050484">
    <property type="entry name" value="Transf_Hexapept/Carb_Anhydrase"/>
</dbReference>
<dbReference type="InterPro" id="IPR011053">
    <property type="entry name" value="Single_hybrid_motif"/>
</dbReference>
<evidence type="ECO:0000313" key="4">
    <source>
        <dbReference type="EMBL" id="EAY25262.1"/>
    </source>
</evidence>
<dbReference type="InterPro" id="IPR047324">
    <property type="entry name" value="LbH_gamma_CA-like"/>
</dbReference>
<dbReference type="Gene3D" id="2.40.50.100">
    <property type="match status" value="1"/>
</dbReference>
<dbReference type="eggNOG" id="COG0663">
    <property type="taxonomic scope" value="Bacteria"/>
</dbReference>
<dbReference type="SUPFAM" id="SSF51230">
    <property type="entry name" value="Single hybrid motif"/>
    <property type="match status" value="1"/>
</dbReference>
<comment type="cofactor">
    <cofactor evidence="1">
        <name>(R)-lipoate</name>
        <dbReference type="ChEBI" id="CHEBI:83088"/>
    </cofactor>
</comment>
<dbReference type="EMBL" id="AAWS01000052">
    <property type="protein sequence ID" value="EAY25262.1"/>
    <property type="molecule type" value="Genomic_DNA"/>
</dbReference>
<keyword evidence="5" id="KW-1185">Reference proteome</keyword>
<evidence type="ECO:0000259" key="3">
    <source>
        <dbReference type="PROSITE" id="PS50968"/>
    </source>
</evidence>
<dbReference type="InterPro" id="IPR011004">
    <property type="entry name" value="Trimer_LpxA-like_sf"/>
</dbReference>
<dbReference type="InterPro" id="IPR003016">
    <property type="entry name" value="2-oxoA_DH_lipoyl-BS"/>
</dbReference>
<name>A1ZWM2_MICM2</name>